<dbReference type="InterPro" id="IPR012337">
    <property type="entry name" value="RNaseH-like_sf"/>
</dbReference>
<dbReference type="SUPFAM" id="SSF53098">
    <property type="entry name" value="Ribonuclease H-like"/>
    <property type="match status" value="1"/>
</dbReference>
<keyword evidence="4" id="KW-1185">Reference proteome</keyword>
<evidence type="ECO:0000313" key="4">
    <source>
        <dbReference type="Proteomes" id="UP000824890"/>
    </source>
</evidence>
<dbReference type="Proteomes" id="UP000824890">
    <property type="component" value="Unassembled WGS sequence"/>
</dbReference>
<dbReference type="InterPro" id="IPR003165">
    <property type="entry name" value="Piwi"/>
</dbReference>
<reference evidence="2 4" key="1">
    <citation type="submission" date="2021-05" db="EMBL/GenBank/DDBJ databases">
        <title>Genome Assembly of Synthetic Allotetraploid Brassica napus Reveals Homoeologous Exchanges between Subgenomes.</title>
        <authorList>
            <person name="Davis J.T."/>
        </authorList>
    </citation>
    <scope>NUCLEOTIDE SEQUENCE [LARGE SCALE GENOMIC DNA]</scope>
    <source>
        <strain evidence="4">cv. Da-Ae</strain>
        <tissue evidence="2">Seedling</tissue>
    </source>
</reference>
<comment type="caution">
    <text evidence="2">The sequence shown here is derived from an EMBL/GenBank/DDBJ whole genome shotgun (WGS) entry which is preliminary data.</text>
</comment>
<dbReference type="EMBL" id="JAGKQM010000002">
    <property type="protein sequence ID" value="KAH0939396.1"/>
    <property type="molecule type" value="Genomic_DNA"/>
</dbReference>
<accession>A0ABQ7X6L3</accession>
<dbReference type="SMART" id="SM00950">
    <property type="entry name" value="Piwi"/>
    <property type="match status" value="1"/>
</dbReference>
<gene>
    <name evidence="3" type="ORF">HID58_006857</name>
    <name evidence="2" type="ORF">HID58_090283</name>
</gene>
<organism evidence="2 4">
    <name type="scientific">Brassica napus</name>
    <name type="common">Rape</name>
    <dbReference type="NCBI Taxonomy" id="3708"/>
    <lineage>
        <taxon>Eukaryota</taxon>
        <taxon>Viridiplantae</taxon>
        <taxon>Streptophyta</taxon>
        <taxon>Embryophyta</taxon>
        <taxon>Tracheophyta</taxon>
        <taxon>Spermatophyta</taxon>
        <taxon>Magnoliopsida</taxon>
        <taxon>eudicotyledons</taxon>
        <taxon>Gunneridae</taxon>
        <taxon>Pentapetalae</taxon>
        <taxon>rosids</taxon>
        <taxon>malvids</taxon>
        <taxon>Brassicales</taxon>
        <taxon>Brassicaceae</taxon>
        <taxon>Brassiceae</taxon>
        <taxon>Brassica</taxon>
    </lineage>
</organism>
<dbReference type="InterPro" id="IPR036397">
    <property type="entry name" value="RNaseH_sf"/>
</dbReference>
<dbReference type="PANTHER" id="PTHR22891">
    <property type="entry name" value="EUKARYOTIC TRANSLATION INITIATION FACTOR 2C"/>
    <property type="match status" value="1"/>
</dbReference>
<feature type="non-terminal residue" evidence="2">
    <location>
        <position position="1"/>
    </location>
</feature>
<dbReference type="Gene3D" id="3.30.420.10">
    <property type="entry name" value="Ribonuclease H-like superfamily/Ribonuclease H"/>
    <property type="match status" value="1"/>
</dbReference>
<dbReference type="Pfam" id="PF02171">
    <property type="entry name" value="Piwi"/>
    <property type="match status" value="1"/>
</dbReference>
<proteinExistence type="predicted"/>
<dbReference type="PROSITE" id="PS50822">
    <property type="entry name" value="PIWI"/>
    <property type="match status" value="1"/>
</dbReference>
<dbReference type="EMBL" id="JAGKQM010001643">
    <property type="protein sequence ID" value="KAH0851572.1"/>
    <property type="molecule type" value="Genomic_DNA"/>
</dbReference>
<sequence>QPLSHAKHGDSSSRREATAATSLLTSSHYPTLSLVSKSFRNLTASSKLYKRRSQLGITQHRVYAVLRNRSTGDFSFYITQQCVSVGILPSLGGINSLLGVECSFSIPLINKIPTLIMGMDVSHGSPGRADVPSVAAVLLYSYFACCWFKKLAAVRSQSQKLEMIDSLFQPVDDPVNGDNRELFVEFFKTSNARKPKQIIIFRDGVSESQFNQVLNIVVDQIIKVAYQRLGETDVPKFTVIVAQKRHHTKLFQAKGHENVPAGTVVDTKIGTSRPAHYHVLLDEIGFSPDELQNLIHSLSYVNQRSTTATSIVRYAHLAAAQFAQFTKFEDVSEEKVPQLPRLQERVESNMFFC</sequence>
<evidence type="ECO:0000259" key="1">
    <source>
        <dbReference type="PROSITE" id="PS50822"/>
    </source>
</evidence>
<evidence type="ECO:0000313" key="2">
    <source>
        <dbReference type="EMBL" id="KAH0851572.1"/>
    </source>
</evidence>
<name>A0ABQ7X6L3_BRANA</name>
<protein>
    <recommendedName>
        <fullName evidence="1">Piwi domain-containing protein</fullName>
    </recommendedName>
</protein>
<feature type="domain" description="Piwi" evidence="1">
    <location>
        <begin position="91"/>
        <end position="318"/>
    </location>
</feature>
<evidence type="ECO:0000313" key="3">
    <source>
        <dbReference type="EMBL" id="KAH0939396.1"/>
    </source>
</evidence>